<evidence type="ECO:0000256" key="1">
    <source>
        <dbReference type="SAM" id="Phobius"/>
    </source>
</evidence>
<protein>
    <submittedName>
        <fullName evidence="2">SirB2 family protein</fullName>
    </submittedName>
</protein>
<feature type="transmembrane region" description="Helical" evidence="1">
    <location>
        <begin position="20"/>
        <end position="42"/>
    </location>
</feature>
<dbReference type="EMBL" id="JAXOJX010000033">
    <property type="protein sequence ID" value="MDZ5458695.1"/>
    <property type="molecule type" value="Genomic_DNA"/>
</dbReference>
<organism evidence="2 3">
    <name type="scientific">Azohydromonas lata</name>
    <dbReference type="NCBI Taxonomy" id="45677"/>
    <lineage>
        <taxon>Bacteria</taxon>
        <taxon>Pseudomonadati</taxon>
        <taxon>Pseudomonadota</taxon>
        <taxon>Betaproteobacteria</taxon>
        <taxon>Burkholderiales</taxon>
        <taxon>Sphaerotilaceae</taxon>
        <taxon>Azohydromonas</taxon>
    </lineage>
</organism>
<gene>
    <name evidence="2" type="ORF">SM757_19125</name>
</gene>
<reference evidence="2 3" key="1">
    <citation type="submission" date="2023-11" db="EMBL/GenBank/DDBJ databases">
        <title>Draft genome of Azohydromonas lata strain H1 (DSM1123), a polyhydroxyalkanoate producer.</title>
        <authorList>
            <person name="Traversa D."/>
            <person name="D'Addabbo P."/>
            <person name="Pazzani C."/>
            <person name="Manzari C."/>
            <person name="Chiara M."/>
            <person name="Scrascia M."/>
        </authorList>
    </citation>
    <scope>NUCLEOTIDE SEQUENCE [LARGE SCALE GENOMIC DNA]</scope>
    <source>
        <strain evidence="2 3">H1</strain>
    </source>
</reference>
<dbReference type="RefSeq" id="WP_322466709.1">
    <property type="nucleotide sequence ID" value="NZ_JAXOJX010000033.1"/>
</dbReference>
<feature type="transmembrane region" description="Helical" evidence="1">
    <location>
        <begin position="82"/>
        <end position="102"/>
    </location>
</feature>
<dbReference type="Proteomes" id="UP001293718">
    <property type="component" value="Unassembled WGS sequence"/>
</dbReference>
<keyword evidence="1" id="KW-0812">Transmembrane</keyword>
<keyword evidence="3" id="KW-1185">Reference proteome</keyword>
<dbReference type="PIRSF" id="PIRSF005610">
    <property type="entry name" value="SirB"/>
    <property type="match status" value="1"/>
</dbReference>
<dbReference type="PANTHER" id="PTHR39594:SF1">
    <property type="entry name" value="PROTEIN YCHQ"/>
    <property type="match status" value="1"/>
</dbReference>
<feature type="transmembrane region" description="Helical" evidence="1">
    <location>
        <begin position="54"/>
        <end position="76"/>
    </location>
</feature>
<dbReference type="InterPro" id="IPR007360">
    <property type="entry name" value="SirB"/>
</dbReference>
<proteinExistence type="predicted"/>
<name>A0ABU5IHR0_9BURK</name>
<keyword evidence="1" id="KW-0472">Membrane</keyword>
<evidence type="ECO:0000313" key="2">
    <source>
        <dbReference type="EMBL" id="MDZ5458695.1"/>
    </source>
</evidence>
<accession>A0ABU5IHR0</accession>
<sequence>MRGRLLIPMALTEHYFALKHAHVGLVYLSGSLFALRGGALAAGARWPMAVPLRIAAVAVDTALVTAALLVLASLAFQPLAAPWLWVKLALLPVYVALGTYALKRARNRTQRVAGWLLALAVFGFMISVARAHHPLGLLHTLAG</sequence>
<comment type="caution">
    <text evidence="2">The sequence shown here is derived from an EMBL/GenBank/DDBJ whole genome shotgun (WGS) entry which is preliminary data.</text>
</comment>
<dbReference type="Pfam" id="PF04247">
    <property type="entry name" value="SirB"/>
    <property type="match status" value="1"/>
</dbReference>
<feature type="transmembrane region" description="Helical" evidence="1">
    <location>
        <begin position="114"/>
        <end position="133"/>
    </location>
</feature>
<keyword evidence="1" id="KW-1133">Transmembrane helix</keyword>
<dbReference type="PANTHER" id="PTHR39594">
    <property type="entry name" value="PROTEIN YCHQ"/>
    <property type="match status" value="1"/>
</dbReference>
<evidence type="ECO:0000313" key="3">
    <source>
        <dbReference type="Proteomes" id="UP001293718"/>
    </source>
</evidence>